<evidence type="ECO:0000256" key="2">
    <source>
        <dbReference type="ARBA" id="ARBA00022475"/>
    </source>
</evidence>
<feature type="transmembrane region" description="Helical" evidence="6">
    <location>
        <begin position="119"/>
        <end position="142"/>
    </location>
</feature>
<dbReference type="EMBL" id="JQIF01000023">
    <property type="protein sequence ID" value="KGJ54017.1"/>
    <property type="molecule type" value="Genomic_DNA"/>
</dbReference>
<evidence type="ECO:0000256" key="5">
    <source>
        <dbReference type="ARBA" id="ARBA00023136"/>
    </source>
</evidence>
<evidence type="ECO:0000313" key="8">
    <source>
        <dbReference type="EMBL" id="KGJ54017.1"/>
    </source>
</evidence>
<evidence type="ECO:0000256" key="4">
    <source>
        <dbReference type="ARBA" id="ARBA00022989"/>
    </source>
</evidence>
<feature type="transmembrane region" description="Helical" evidence="6">
    <location>
        <begin position="148"/>
        <end position="168"/>
    </location>
</feature>
<comment type="caution">
    <text evidence="8">The sequence shown here is derived from an EMBL/GenBank/DDBJ whole genome shotgun (WGS) entry which is preliminary data.</text>
</comment>
<feature type="transmembrane region" description="Helical" evidence="6">
    <location>
        <begin position="62"/>
        <end position="86"/>
    </location>
</feature>
<dbReference type="Pfam" id="PF06271">
    <property type="entry name" value="RDD"/>
    <property type="match status" value="1"/>
</dbReference>
<gene>
    <name evidence="8" type="ORF">CIAN88_05570</name>
</gene>
<evidence type="ECO:0000259" key="7">
    <source>
        <dbReference type="Pfam" id="PF06271"/>
    </source>
</evidence>
<evidence type="ECO:0000256" key="3">
    <source>
        <dbReference type="ARBA" id="ARBA00022692"/>
    </source>
</evidence>
<keyword evidence="4 6" id="KW-1133">Transmembrane helix</keyword>
<proteinExistence type="predicted"/>
<feature type="domain" description="RDD" evidence="7">
    <location>
        <begin position="16"/>
        <end position="181"/>
    </location>
</feature>
<dbReference type="PANTHER" id="PTHR36115">
    <property type="entry name" value="PROLINE-RICH ANTIGEN HOMOLOG-RELATED"/>
    <property type="match status" value="1"/>
</dbReference>
<dbReference type="RefSeq" id="WP_044904551.1">
    <property type="nucleotide sequence ID" value="NZ_JQIF01000023.1"/>
</dbReference>
<keyword evidence="3 6" id="KW-0812">Transmembrane</keyword>
<sequence length="192" mass="21322">MAKKKTAGKPVGCDVGILKRALGYFIDYYAGLIFISIPVVFAAGLQKQDGDMISLLSFTGGWFYAAAACSFLFGCIYFFIIPLYIWKGQTPAKRLLHFKIVKTNGRDVDFKTLLLRNGLGMILVEGAISPLTSTLRQILVYFTSYDAMAGWMNVGLIITMLSIIFMVFQPNRRMLHDIIGGTLVKVKETPSL</sequence>
<name>A0A099I9Y4_CLOIN</name>
<dbReference type="InterPro" id="IPR010432">
    <property type="entry name" value="RDD"/>
</dbReference>
<dbReference type="AlphaFoldDB" id="A0A099I9Y4"/>
<evidence type="ECO:0000313" key="9">
    <source>
        <dbReference type="Proteomes" id="UP000030008"/>
    </source>
</evidence>
<reference evidence="8 9" key="1">
    <citation type="submission" date="2014-08" db="EMBL/GenBank/DDBJ databases">
        <title>Clostridium innocuum, an unnegligible vancomycin-resistant pathogen causing extra-intestinal infections.</title>
        <authorList>
            <person name="Feng Y."/>
            <person name="Chiu C.-H."/>
        </authorList>
    </citation>
    <scope>NUCLEOTIDE SEQUENCE [LARGE SCALE GENOMIC DNA]</scope>
    <source>
        <strain evidence="8 9">AN88</strain>
    </source>
</reference>
<dbReference type="GO" id="GO:0005886">
    <property type="term" value="C:plasma membrane"/>
    <property type="evidence" value="ECO:0007669"/>
    <property type="project" value="UniProtKB-SubCell"/>
</dbReference>
<comment type="subcellular location">
    <subcellularLocation>
        <location evidence="1">Cell membrane</location>
        <topology evidence="1">Multi-pass membrane protein</topology>
    </subcellularLocation>
</comment>
<evidence type="ECO:0000256" key="1">
    <source>
        <dbReference type="ARBA" id="ARBA00004651"/>
    </source>
</evidence>
<keyword evidence="5 6" id="KW-0472">Membrane</keyword>
<keyword evidence="2" id="KW-1003">Cell membrane</keyword>
<dbReference type="Proteomes" id="UP000030008">
    <property type="component" value="Unassembled WGS sequence"/>
</dbReference>
<feature type="transmembrane region" description="Helical" evidence="6">
    <location>
        <begin position="21"/>
        <end position="42"/>
    </location>
</feature>
<organism evidence="8 9">
    <name type="scientific">Clostridium innocuum</name>
    <dbReference type="NCBI Taxonomy" id="1522"/>
    <lineage>
        <taxon>Bacteria</taxon>
        <taxon>Bacillati</taxon>
        <taxon>Bacillota</taxon>
        <taxon>Clostridia</taxon>
        <taxon>Eubacteriales</taxon>
        <taxon>Clostridiaceae</taxon>
        <taxon>Clostridium</taxon>
    </lineage>
</organism>
<accession>A0A099I9Y4</accession>
<protein>
    <recommendedName>
        <fullName evidence="7">RDD domain-containing protein</fullName>
    </recommendedName>
</protein>
<evidence type="ECO:0000256" key="6">
    <source>
        <dbReference type="SAM" id="Phobius"/>
    </source>
</evidence>
<dbReference type="InterPro" id="IPR051791">
    <property type="entry name" value="Pra-immunoreactive"/>
</dbReference>